<protein>
    <recommendedName>
        <fullName evidence="4">Tail assembly chaperone</fullName>
    </recommendedName>
</protein>
<comment type="caution">
    <text evidence="2">The sequence shown here is derived from an EMBL/GenBank/DDBJ whole genome shotgun (WGS) entry which is preliminary data.</text>
</comment>
<organism evidence="2 3">
    <name type="scientific">Streptomyces synnematoformans</name>
    <dbReference type="NCBI Taxonomy" id="415721"/>
    <lineage>
        <taxon>Bacteria</taxon>
        <taxon>Bacillati</taxon>
        <taxon>Actinomycetota</taxon>
        <taxon>Actinomycetes</taxon>
        <taxon>Kitasatosporales</taxon>
        <taxon>Streptomycetaceae</taxon>
        <taxon>Streptomyces</taxon>
    </lineage>
</organism>
<sequence>MPTNRTSRQLEASDEALQEATAQEAEAEHDPDDPYVLVPLAGHDGITKDVRALPAGKWRASAMRALVGGDMDGFMDLVLHPDDIDIYEELDPDMDAFGHFAQKASEAGGDDLGKSSGRGRSGRRTRRR</sequence>
<proteinExistence type="predicted"/>
<feature type="compositionally biased region" description="Polar residues" evidence="1">
    <location>
        <begin position="1"/>
        <end position="10"/>
    </location>
</feature>
<evidence type="ECO:0000313" key="2">
    <source>
        <dbReference type="EMBL" id="GAA2108221.1"/>
    </source>
</evidence>
<evidence type="ECO:0008006" key="4">
    <source>
        <dbReference type="Google" id="ProtNLM"/>
    </source>
</evidence>
<feature type="region of interest" description="Disordered" evidence="1">
    <location>
        <begin position="1"/>
        <end position="35"/>
    </location>
</feature>
<name>A0ABN2XBY4_9ACTN</name>
<reference evidence="2 3" key="1">
    <citation type="journal article" date="2019" name="Int. J. Syst. Evol. Microbiol.">
        <title>The Global Catalogue of Microorganisms (GCM) 10K type strain sequencing project: providing services to taxonomists for standard genome sequencing and annotation.</title>
        <authorList>
            <consortium name="The Broad Institute Genomics Platform"/>
            <consortium name="The Broad Institute Genome Sequencing Center for Infectious Disease"/>
            <person name="Wu L."/>
            <person name="Ma J."/>
        </authorList>
    </citation>
    <scope>NUCLEOTIDE SEQUENCE [LARGE SCALE GENOMIC DNA]</scope>
    <source>
        <strain evidence="2 3">JCM 15481</strain>
    </source>
</reference>
<dbReference type="RefSeq" id="WP_344287180.1">
    <property type="nucleotide sequence ID" value="NZ_BAAAPF010000003.1"/>
</dbReference>
<keyword evidence="3" id="KW-1185">Reference proteome</keyword>
<evidence type="ECO:0000256" key="1">
    <source>
        <dbReference type="SAM" id="MobiDB-lite"/>
    </source>
</evidence>
<evidence type="ECO:0000313" key="3">
    <source>
        <dbReference type="Proteomes" id="UP001500443"/>
    </source>
</evidence>
<gene>
    <name evidence="2" type="ORF">GCM10009802_03900</name>
</gene>
<accession>A0ABN2XBY4</accession>
<dbReference type="Proteomes" id="UP001500443">
    <property type="component" value="Unassembled WGS sequence"/>
</dbReference>
<dbReference type="EMBL" id="BAAAPF010000003">
    <property type="protein sequence ID" value="GAA2108221.1"/>
    <property type="molecule type" value="Genomic_DNA"/>
</dbReference>
<feature type="region of interest" description="Disordered" evidence="1">
    <location>
        <begin position="101"/>
        <end position="128"/>
    </location>
</feature>